<dbReference type="KEGG" id="cthd:CDO33_13200"/>
<sequence length="111" mass="12887">MEFFHFMQGFLSSGTLGFHCTKNSDFSRIMLISPLLIIRPSHIKACHTFMIDRWFDVGQFLSGFMGQLYPGGYTAFLIGKDDLTLKFPPFTQKSRLFYWKIKQTASLLVYI</sequence>
<accession>A0A2K2F6Z5</accession>
<evidence type="ECO:0000313" key="2">
    <source>
        <dbReference type="Proteomes" id="UP000236151"/>
    </source>
</evidence>
<gene>
    <name evidence="1" type="ORF">CDQ84_18795</name>
</gene>
<dbReference type="EMBL" id="NIOJ01000104">
    <property type="protein sequence ID" value="PNT94553.1"/>
    <property type="molecule type" value="Genomic_DNA"/>
</dbReference>
<organism evidence="1 2">
    <name type="scientific">Clostridium thermosuccinogenes</name>
    <dbReference type="NCBI Taxonomy" id="84032"/>
    <lineage>
        <taxon>Bacteria</taxon>
        <taxon>Bacillati</taxon>
        <taxon>Bacillota</taxon>
        <taxon>Clostridia</taxon>
        <taxon>Eubacteriales</taxon>
        <taxon>Clostridiaceae</taxon>
        <taxon>Clostridium</taxon>
    </lineage>
</organism>
<dbReference type="Proteomes" id="UP000236151">
    <property type="component" value="Unassembled WGS sequence"/>
</dbReference>
<keyword evidence="2" id="KW-1185">Reference proteome</keyword>
<comment type="caution">
    <text evidence="1">The sequence shown here is derived from an EMBL/GenBank/DDBJ whole genome shotgun (WGS) entry which is preliminary data.</text>
</comment>
<protein>
    <submittedName>
        <fullName evidence="1">Uncharacterized protein</fullName>
    </submittedName>
</protein>
<dbReference type="AlphaFoldDB" id="A0A2K2F6Z5"/>
<name>A0A2K2F6Z5_9CLOT</name>
<proteinExistence type="predicted"/>
<evidence type="ECO:0000313" key="1">
    <source>
        <dbReference type="EMBL" id="PNT94553.1"/>
    </source>
</evidence>
<reference evidence="1 2" key="1">
    <citation type="submission" date="2017-06" db="EMBL/GenBank/DDBJ databases">
        <title>Investigating the central metabolism of Clostridium thermosuccinogenes.</title>
        <authorList>
            <person name="Koendjbiharie J.G."/>
            <person name="van Kranenburg R."/>
        </authorList>
    </citation>
    <scope>NUCLEOTIDE SEQUENCE [LARGE SCALE GENOMIC DNA]</scope>
    <source>
        <strain evidence="1 2">DSM 5806</strain>
    </source>
</reference>